<dbReference type="InParanoid" id="A0A165DHB2"/>
<keyword evidence="1 3" id="KW-0378">Hydrolase</keyword>
<dbReference type="InterPro" id="IPR036526">
    <property type="entry name" value="C-N_Hydrolase_sf"/>
</dbReference>
<dbReference type="GO" id="GO:0016811">
    <property type="term" value="F:hydrolase activity, acting on carbon-nitrogen (but not peptide) bonds, in linear amides"/>
    <property type="evidence" value="ECO:0007669"/>
    <property type="project" value="TreeGrafter"/>
</dbReference>
<evidence type="ECO:0000313" key="4">
    <source>
        <dbReference type="Proteomes" id="UP000076842"/>
    </source>
</evidence>
<protein>
    <submittedName>
        <fullName evidence="3">Carbon-nitrogen hydrolase</fullName>
    </submittedName>
</protein>
<dbReference type="AlphaFoldDB" id="A0A165DHB2"/>
<evidence type="ECO:0000259" key="2">
    <source>
        <dbReference type="PROSITE" id="PS50263"/>
    </source>
</evidence>
<reference evidence="3 4" key="1">
    <citation type="journal article" date="2016" name="Mol. Biol. Evol.">
        <title>Comparative Genomics of Early-Diverging Mushroom-Forming Fungi Provides Insights into the Origins of Lignocellulose Decay Capabilities.</title>
        <authorList>
            <person name="Nagy L.G."/>
            <person name="Riley R."/>
            <person name="Tritt A."/>
            <person name="Adam C."/>
            <person name="Daum C."/>
            <person name="Floudas D."/>
            <person name="Sun H."/>
            <person name="Yadav J.S."/>
            <person name="Pangilinan J."/>
            <person name="Larsson K.H."/>
            <person name="Matsuura K."/>
            <person name="Barry K."/>
            <person name="Labutti K."/>
            <person name="Kuo R."/>
            <person name="Ohm R.A."/>
            <person name="Bhattacharya S.S."/>
            <person name="Shirouzu T."/>
            <person name="Yoshinaga Y."/>
            <person name="Martin F.M."/>
            <person name="Grigoriev I.V."/>
            <person name="Hibbett D.S."/>
        </authorList>
    </citation>
    <scope>NUCLEOTIDE SEQUENCE [LARGE SCALE GENOMIC DNA]</scope>
    <source>
        <strain evidence="3 4">HHB12733</strain>
    </source>
</reference>
<gene>
    <name evidence="3" type="ORF">CALCODRAFT_441081</name>
</gene>
<feature type="domain" description="CN hydrolase" evidence="2">
    <location>
        <begin position="5"/>
        <end position="308"/>
    </location>
</feature>
<dbReference type="Gene3D" id="3.60.110.10">
    <property type="entry name" value="Carbon-nitrogen hydrolase"/>
    <property type="match status" value="1"/>
</dbReference>
<evidence type="ECO:0000256" key="1">
    <source>
        <dbReference type="ARBA" id="ARBA00022801"/>
    </source>
</evidence>
<name>A0A165DHB2_9BASI</name>
<dbReference type="InterPro" id="IPR050345">
    <property type="entry name" value="Aliph_Amidase/BUP"/>
</dbReference>
<dbReference type="PROSITE" id="PS50263">
    <property type="entry name" value="CN_HYDROLASE"/>
    <property type="match status" value="1"/>
</dbReference>
<dbReference type="Pfam" id="PF00795">
    <property type="entry name" value="CN_hydrolase"/>
    <property type="match status" value="1"/>
</dbReference>
<dbReference type="PANTHER" id="PTHR43674:SF12">
    <property type="entry name" value="NITRILASE C965.09-RELATED"/>
    <property type="match status" value="1"/>
</dbReference>
<dbReference type="SUPFAM" id="SSF56317">
    <property type="entry name" value="Carbon-nitrogen hydrolase"/>
    <property type="match status" value="1"/>
</dbReference>
<accession>A0A165DHB2</accession>
<dbReference type="STRING" id="1353952.A0A165DHB2"/>
<dbReference type="InterPro" id="IPR003010">
    <property type="entry name" value="C-N_Hydrolase"/>
</dbReference>
<dbReference type="OrthoDB" id="10250282at2759"/>
<organism evidence="3 4">
    <name type="scientific">Calocera cornea HHB12733</name>
    <dbReference type="NCBI Taxonomy" id="1353952"/>
    <lineage>
        <taxon>Eukaryota</taxon>
        <taxon>Fungi</taxon>
        <taxon>Dikarya</taxon>
        <taxon>Basidiomycota</taxon>
        <taxon>Agaricomycotina</taxon>
        <taxon>Dacrymycetes</taxon>
        <taxon>Dacrymycetales</taxon>
        <taxon>Dacrymycetaceae</taxon>
        <taxon>Calocera</taxon>
    </lineage>
</organism>
<evidence type="ECO:0000313" key="3">
    <source>
        <dbReference type="EMBL" id="KZT52789.1"/>
    </source>
</evidence>
<dbReference type="Proteomes" id="UP000076842">
    <property type="component" value="Unassembled WGS sequence"/>
</dbReference>
<dbReference type="PANTHER" id="PTHR43674">
    <property type="entry name" value="NITRILASE C965.09-RELATED"/>
    <property type="match status" value="1"/>
</dbReference>
<keyword evidence="4" id="KW-1185">Reference proteome</keyword>
<proteinExistence type="predicted"/>
<sequence>MSPVIKVAAAQVGPVHLTSTKEEVLERLLILFYTAVAQGAQIVVFPELTLTTFFPRHMFPNGPELDKFFEKGDIAESSLMKPLFDAAAEKKVDFYFGYAELTSDGKHYNSSFYYSAALGKIISRYRKVHLPGTFEPFTKPDAINQLEKRYFLPGDLPFDAFRAPGLIKGAVKGGQSVDGSTIGKGDPILGQLICNDRRWPEPWRVYGLQGMELMLIGYNTTSHSPELWGSRKPMTLEEEYKEVMFHHKLVMQANSYGNSCFSVCAARAGADDGKWGMIGGSCIIDPQGHIIAEANTDDDEVVVAEIDLEDCRQGKEKIFDFDRHRRTEHYGRIVEQTGVKEPELLP</sequence>
<dbReference type="EMBL" id="KV424055">
    <property type="protein sequence ID" value="KZT52789.1"/>
    <property type="molecule type" value="Genomic_DNA"/>
</dbReference>